<protein>
    <recommendedName>
        <fullName evidence="2">Fungal lipase-type domain-containing protein</fullName>
    </recommendedName>
</protein>
<dbReference type="SUPFAM" id="SSF53474">
    <property type="entry name" value="alpha/beta-Hydrolases"/>
    <property type="match status" value="1"/>
</dbReference>
<evidence type="ECO:0000313" key="3">
    <source>
        <dbReference type="EMBL" id="QHS93669.1"/>
    </source>
</evidence>
<dbReference type="InterPro" id="IPR051218">
    <property type="entry name" value="Sec_MonoDiacylglyc_Lipase"/>
</dbReference>
<name>A0A6C0BPY3_9ZZZZ</name>
<keyword evidence="1" id="KW-1133">Transmembrane helix</keyword>
<feature type="transmembrane region" description="Helical" evidence="1">
    <location>
        <begin position="18"/>
        <end position="40"/>
    </location>
</feature>
<proteinExistence type="predicted"/>
<sequence length="309" mass="34505">MSSISQLTKQVKKQKTNFYITLGVLLALVLGLVGLAIFFVQEYLPLLQLCGDAYTYLTDMFARQLVKTCEPTCESPDLEVIPFQNDATVAESLGQLYHYLDLISENKIDEIPADKIELKCSYSKNAPEDPFSCVVFRIGDVRYIIWRGTQTEAEVELDLQFRQVQLEGIGTVHKGFASLYDEIWPELKDLATDPEMPQIVVFGHSLGGAMTNLTTKAGDNIVGYASASPRVFDPETAQHIMTTRQNLYSIVNNADIIPTIPWSVMDLGPDEVVYYKALTNREIVLNKVGTTLADCHSTFVYSGQIVKLN</sequence>
<dbReference type="GO" id="GO:0006629">
    <property type="term" value="P:lipid metabolic process"/>
    <property type="evidence" value="ECO:0007669"/>
    <property type="project" value="InterPro"/>
</dbReference>
<dbReference type="AlphaFoldDB" id="A0A6C0BPY3"/>
<dbReference type="InterPro" id="IPR029058">
    <property type="entry name" value="AB_hydrolase_fold"/>
</dbReference>
<reference evidence="3" key="1">
    <citation type="journal article" date="2020" name="Nature">
        <title>Giant virus diversity and host interactions through global metagenomics.</title>
        <authorList>
            <person name="Schulz F."/>
            <person name="Roux S."/>
            <person name="Paez-Espino D."/>
            <person name="Jungbluth S."/>
            <person name="Walsh D.A."/>
            <person name="Denef V.J."/>
            <person name="McMahon K.D."/>
            <person name="Konstantinidis K.T."/>
            <person name="Eloe-Fadrosh E.A."/>
            <person name="Kyrpides N.C."/>
            <person name="Woyke T."/>
        </authorList>
    </citation>
    <scope>NUCLEOTIDE SEQUENCE</scope>
    <source>
        <strain evidence="3">GVMAG-M-3300018080-19</strain>
    </source>
</reference>
<keyword evidence="1" id="KW-0472">Membrane</keyword>
<dbReference type="Pfam" id="PF01764">
    <property type="entry name" value="Lipase_3"/>
    <property type="match status" value="1"/>
</dbReference>
<organism evidence="3">
    <name type="scientific">viral metagenome</name>
    <dbReference type="NCBI Taxonomy" id="1070528"/>
    <lineage>
        <taxon>unclassified sequences</taxon>
        <taxon>metagenomes</taxon>
        <taxon>organismal metagenomes</taxon>
    </lineage>
</organism>
<accession>A0A6C0BPY3</accession>
<dbReference type="PANTHER" id="PTHR45856">
    <property type="entry name" value="ALPHA/BETA-HYDROLASES SUPERFAMILY PROTEIN"/>
    <property type="match status" value="1"/>
</dbReference>
<dbReference type="InterPro" id="IPR002921">
    <property type="entry name" value="Fungal_lipase-type"/>
</dbReference>
<evidence type="ECO:0000256" key="1">
    <source>
        <dbReference type="SAM" id="Phobius"/>
    </source>
</evidence>
<feature type="domain" description="Fungal lipase-type" evidence="2">
    <location>
        <begin position="143"/>
        <end position="262"/>
    </location>
</feature>
<dbReference type="PANTHER" id="PTHR45856:SF24">
    <property type="entry name" value="FUNGAL LIPASE-LIKE DOMAIN-CONTAINING PROTEIN"/>
    <property type="match status" value="1"/>
</dbReference>
<dbReference type="CDD" id="cd00519">
    <property type="entry name" value="Lipase_3"/>
    <property type="match status" value="1"/>
</dbReference>
<evidence type="ECO:0000259" key="2">
    <source>
        <dbReference type="Pfam" id="PF01764"/>
    </source>
</evidence>
<dbReference type="Gene3D" id="3.40.50.1820">
    <property type="entry name" value="alpha/beta hydrolase"/>
    <property type="match status" value="1"/>
</dbReference>
<keyword evidence="1" id="KW-0812">Transmembrane</keyword>
<dbReference type="EMBL" id="MN739208">
    <property type="protein sequence ID" value="QHS93669.1"/>
    <property type="molecule type" value="Genomic_DNA"/>
</dbReference>